<dbReference type="AlphaFoldDB" id="A0AA39TTR8"/>
<dbReference type="Proteomes" id="UP001175000">
    <property type="component" value="Unassembled WGS sequence"/>
</dbReference>
<dbReference type="EMBL" id="JAULSU010000007">
    <property type="protein sequence ID" value="KAK0612257.1"/>
    <property type="molecule type" value="Genomic_DNA"/>
</dbReference>
<proteinExistence type="predicted"/>
<feature type="chain" id="PRO_5041397064" evidence="1">
    <location>
        <begin position="20"/>
        <end position="179"/>
    </location>
</feature>
<keyword evidence="1" id="KW-0732">Signal</keyword>
<gene>
    <name evidence="2" type="ORF">B0T14DRAFT_541003</name>
</gene>
<name>A0AA39TTR8_9PEZI</name>
<evidence type="ECO:0000313" key="3">
    <source>
        <dbReference type="Proteomes" id="UP001175000"/>
    </source>
</evidence>
<feature type="signal peptide" evidence="1">
    <location>
        <begin position="1"/>
        <end position="19"/>
    </location>
</feature>
<sequence length="179" mass="19903">MQLTTLLCFLAATVPLALAKGKYQGTGFAAKKQNCINKVQDVTKSGFYTWCIDIPNTTRSFIFSVGGGYNELNMEQCSIFFKTTNSYGGDQVGRSNGHWLKYKLTTNGERMALACVKCQRLSSKRDEGEAGEMKFVRGDDGEWFEEVEEGVLVNAREEVEGLEEQESCRSLKFLSTSVG</sequence>
<evidence type="ECO:0000256" key="1">
    <source>
        <dbReference type="SAM" id="SignalP"/>
    </source>
</evidence>
<accession>A0AA39TTR8</accession>
<protein>
    <submittedName>
        <fullName evidence="2">Uncharacterized protein</fullName>
    </submittedName>
</protein>
<keyword evidence="3" id="KW-1185">Reference proteome</keyword>
<comment type="caution">
    <text evidence="2">The sequence shown here is derived from an EMBL/GenBank/DDBJ whole genome shotgun (WGS) entry which is preliminary data.</text>
</comment>
<organism evidence="2 3">
    <name type="scientific">Immersiella caudata</name>
    <dbReference type="NCBI Taxonomy" id="314043"/>
    <lineage>
        <taxon>Eukaryota</taxon>
        <taxon>Fungi</taxon>
        <taxon>Dikarya</taxon>
        <taxon>Ascomycota</taxon>
        <taxon>Pezizomycotina</taxon>
        <taxon>Sordariomycetes</taxon>
        <taxon>Sordariomycetidae</taxon>
        <taxon>Sordariales</taxon>
        <taxon>Lasiosphaeriaceae</taxon>
        <taxon>Immersiella</taxon>
    </lineage>
</organism>
<evidence type="ECO:0000313" key="2">
    <source>
        <dbReference type="EMBL" id="KAK0612257.1"/>
    </source>
</evidence>
<reference evidence="2" key="1">
    <citation type="submission" date="2023-06" db="EMBL/GenBank/DDBJ databases">
        <title>Genome-scale phylogeny and comparative genomics of the fungal order Sordariales.</title>
        <authorList>
            <consortium name="Lawrence Berkeley National Laboratory"/>
            <person name="Hensen N."/>
            <person name="Bonometti L."/>
            <person name="Westerberg I."/>
            <person name="Brannstrom I.O."/>
            <person name="Guillou S."/>
            <person name="Cros-Aarteil S."/>
            <person name="Calhoun S."/>
            <person name="Haridas S."/>
            <person name="Kuo A."/>
            <person name="Mondo S."/>
            <person name="Pangilinan J."/>
            <person name="Riley R."/>
            <person name="Labutti K."/>
            <person name="Andreopoulos B."/>
            <person name="Lipzen A."/>
            <person name="Chen C."/>
            <person name="Yanf M."/>
            <person name="Daum C."/>
            <person name="Ng V."/>
            <person name="Clum A."/>
            <person name="Steindorff A."/>
            <person name="Ohm R."/>
            <person name="Martin F."/>
            <person name="Silar P."/>
            <person name="Natvig D."/>
            <person name="Lalanne C."/>
            <person name="Gautier V."/>
            <person name="Ament-Velasquez S.L."/>
            <person name="Kruys A."/>
            <person name="Hutchinson M.I."/>
            <person name="Powell A.J."/>
            <person name="Barry K."/>
            <person name="Miller A.N."/>
            <person name="Grigoriev I.V."/>
            <person name="Debuchy R."/>
            <person name="Gladieux P."/>
            <person name="Thoren M.H."/>
            <person name="Johannesson H."/>
        </authorList>
    </citation>
    <scope>NUCLEOTIDE SEQUENCE</scope>
    <source>
        <strain evidence="2">CBS 606.72</strain>
    </source>
</reference>